<keyword evidence="4" id="KW-0436">Ligase</keyword>
<dbReference type="PANTHER" id="PTHR45527">
    <property type="entry name" value="NONRIBOSOMAL PEPTIDE SYNTHETASE"/>
    <property type="match status" value="1"/>
</dbReference>
<dbReference type="Pfam" id="PF00501">
    <property type="entry name" value="AMP-binding"/>
    <property type="match status" value="3"/>
</dbReference>
<evidence type="ECO:0000256" key="3">
    <source>
        <dbReference type="ARBA" id="ARBA00022553"/>
    </source>
</evidence>
<sequence length="4845" mass="531533">MDPAGLSILNSNPTKLPGPNLLHHLVTPPCDLEALEHLSHSSRTSYSYRNLHDAADDIAKLITDARGDAGQSGPGLVVPVLVPQSPLLYISLLAILKAGGAFCPLSIDAPPERIKFILKDVSARVVLASEDLASRIPSETGVNVISVGKIDKTTSLANIEHRKPSPEDLAYVMYTSGSTGTPKGVGISHAAATQALLAHDRHVPAFSRFLQFAAPTFDVSVFEIFFPLFRGSALITVRRQEMLDDLPSVLREMDVDACELTPTVAASLLRKRQNAPKLKLLLTIGEMLNAPVVEEFGGSNGRESMLWAMYGPTEATIHCTLQPALQSASPTGNIGTPLDTVSCFIIEPSSTADDSSNFKILPKGEVGELAVGGYQLAGGYLNRPEQTASAFISSPYGRVYRTGDRARLTAAGTLECLGRLASGQVKLRGQRIELGEIEQVVLKTSGCHGAVAAVVESNLVVFCAVDGHVTEVAIVTNCEQWLPQFMVPGELVMVSEFPRLPSGKVDTKKLKADFSERKLADLNKEDATDEEDQDILRVVSDTLGLRASKKMTLASAGVDSLAAIRLASSLRIAGFRTSAPELLKQRSISDLCSTLRQRPSSTSPDLETLNISLLADLDGILAHCPELQNMVANVDDILPCTPLQSAMLAETARNPEVYWNEIRLQAGSGITPEHISDAFQQVVHGNEILRTGFVQWRGGHVAILFKASGPANIRIVQKLQHIPPLSILSAPFLVQIQASENESGVRLLVQAHHAMYDGWSMDMMLSDLSALLNQSPLPSRPQFRDVVKFHAKSSRKEADDSARTFWSQHLLGWNKTPFPKLTARSAVTYEIKTTKDTLDVAPAAVREATKKRGFSAQVLFQSTLALVWSGIVGEQDVVLGSVTSGRTIPVDGIDRILGPCIASLPIRVDASSMASGSDVLRSLQASNRGIMEHCTLPLSEIKKLAGLQPAESLYDVLFVYQESLDTKEKESQLIKEVDHMDRLETKLLLEIEPQGSGYTLQATYHSSSFPPEFVNCFMQQFKSIFRKLLDNPEDSIQSTKASVPSGLSVHNQDMETLHDTLDLTVGFEATVKRLPTANALCFNMSSHSSAPRITALSYQELNAAANQTAHFLRSSNVKIGEVVAIIMNKSPLLYTSILGIAKAGAAYLPVLPTTPLARVREIFRQARVRHCLIDSASYSTFASIKAIRFLDIDATSLQAFSEANMDTPADPDRLAYVIYTSGTTGVPKGVAVTQKNIVSNIAHLRSIYPASSEGQPHFLQACSQAFDVSVFEIFFAWHAGMCLCAATNDVLFEDLENSIRQLDVTHLSLTPTVASLIDPAKVPGVEFLVTAGEPMTLSVLNRWGDRLWQGYGPSETTNICSVKRMARGENIEHLGWVFPNTAVFVMWPSSLEVVPVGWVGEFCFGGDQVAQGYLNEPRLTAEKFVQHPRFGRIYRSGDMGRMLPDGSLVILGRIDDQIKLRGQRIEATEINSIMTSTDLAESAVTMSVRPRKGAADQLASFYVPPGGTAEFQPLEIESEANRMLFATLQSRVPSYMVPSYLIPVSRIPLTSSGKVDRRRLQAAFEELPQDCLESASYTTQSLEDDAGWTEMESNIANVISNSTKTARADIGRWTPFAALGVDSISAIEIARALSSDLGARIPISAILQNPSVAQLGKSLYANEKAAKADVTREVSDAFATTFADQVRRALAHDPDAIEEILPCTPLQEAMLSQGQGSYCNKILLRLGVRADDMREYWDEMSQRHGILRTCFVTTNNAAHPIAQVVLKNWKITWKTFDVHAPSLAGAVHEHVKTLPEPLDSELPPLSFAFVRYKGSTFFSLMCHHALYDGVAMENLWREVEALANGRTLPPPVPYKPFIQQTLSLPGDTDAFWAEQFRGFRPSTMFSRLAGSDVNQCTHITSLDMSYCEAQERLRSLGVSLLSACQTAWANVVAVACGSPDVAFGNVVSGRTLDIDGLDRLVAPCFNTVPMRKDLSRSSQNIEAVRYFQQLNAHMLRYQFTSLRRVQKVANCLRRSLFDTLLLLQQPLQEMDDSVWTLEEDSGNMDIPLVCEVVPCPNLNSIVVNVHHDIGIVSGDIATTMADIFKHVFRRLMDLPFASLVDRSTLPPSLRSGLKDLVPRRERSEDADHPRFGAENWTETERTIQEVISALSGVPAAKVSRRTSIFHLGLDSINAVQVASMLRQRGFKLSASDVIECSNCAKLARRILHNSEQSSRTPMFDLYKFARDVSGQVTSRAPIVGQVEAILPCTAVQSAMLASFVQSQGHNYLNMLTYKIDASIEMGDLTEAWRALQRRHPMLRTGFASVSHKDSTFAMVRQPATSVDAPVECIDAGKHLTFDLRQWHRESRESFLSNLHLPPWKVALVADGGGLMMNIIIHHALYDAQSLDEILGALSSLLRRKECSFSQVEPALAELLSRSLKGQEEAKAFWEKHAGNSVVNKFPLMTPLREEKASLLTHEATSSTNFKLLQEATQRLGASVQAAIQAAWARVLASYLGESSVVFGVTMSGRTTDETQAASFPCITTVPIVAANTESNRELIQSMMEYNAELHKHQFAPLSHIQKWLGHPATSVFDTLVVYQKRGSEAVAGPWTLVKDEAVVDYPVSLEVEPMDDDKVRLCIAYAGDILPREQARLLIQQFDAILGHLVCEPNGREHELYKKRPEIFAITPASIPNMTAPVEFLHQFVECRSATHAESTALEFVGGYDNRSLAKRTWSYKEFDLIANRVANLLRENTSPGDIVAIHFHKCAEAYFSILGILKAGCAFVALDPNAPKARKEFILGDSQARCLLTDGESTLDFDVSTKLLRISEESLQTYPDSRPDICDNFTPANTCYCLYTSGTTGSPKGCEITHENAVQAMMAFQDLFSGHWAQDSRWLQFAALHFDVSVLEQYWSWSVGITVVAAPRDLILDDLTGSINRLGITHIDLTPSLARLTHPDEMPSLCKGVFITGGEQLKQEILDAWGSKAVIYNAYGPTEATIGVTMYQRVPVNGRPSNIGRQFPNVGSYVFRPGTEIPVLRGGVGELCVSGKLVGKGYLNRPELTDERFPTLAEFGERIYRTGDLVRILHDGCFDFLGRADDQVKLRGQRLEVGEINHAIRTGAPDVQDAVTIVVRQDSGSKDVLVSFLVGESNSSQSLCVLPDTDGLAIQARAACLERLPGYMVPTYFLRLPHIPLSPNNKVEAKELKALFGSLSHEQLMRLSTSSTLSADSRLGRLVLQMIIRILSEFSNVPEGSLSPSTSIFDVGVDSITALQLSAQLRTAGFEAASPAMLLRCPIIADLVRALSADPGTTSHADWVREAKQAVQACRHRYRPLVCRELGVGPGDIEYIAPCSPLQQGIISKAMTDEIRGAYFNSFELRLDGGAPVDRIQQAWSRLIESHAVLRTAFVNTSDGHVQVALRCVKTPWQEYTANSKNEAVSILERIKQDWICRNNHHILDPIQLIRVHGPDSESIVIHIFHALYDGNSLELMNQHAAAVYHDAQPRLGPSFIEALAHGPLWRHDHCQQFWVDYLRGWALSPIPTLPHSPIGTRAVSSTRTVSLDLFEKMRALQDVTLQSVVLAAWAFVLQKHLASKLTIGVIVGGRSIDIPGVEHTIGPLFNTVPFFNNTMRGRTWASLVRECHKFSTSILPFQHVPLKSIQKWCTGGRPLFDNLFAFQLDQPGPNSEGIPWTVVDTPSHADYPLAFEATRKRASEIRLSLVAQSHVADSNLLEAMLDELEHAVATAEAEALLDPSAGPENDLCDETAMESAGAANSHVTSDHFIWTEQALVIRQEVAALAEVPVVDVNGTTTMLELGLDSIDAIKLSTRLRRRGIQLSASQIMRHQTILRLVQETDGAGPAHTPRPTTEDHLEEILQRLHVQVANAGIDSNNVESVSPPTALQESMVAGMVQSGFEWYFNHDVLEVADGVDMERLEEAWATVIKQSPVLRTGFVEVDDASLDMAYCQVVFRDSFPRIKTATLSDLSDMRKITSDAAQLAVQGKGVKDLLQLTFAGLDRRRFVVLSIAHALYDGWSLNLMYQDLEAAYGGLAKSRPCSKSFVSRMLASKTDEAREFWGNYLDGLSPSILAGGKPLEETTSDRLFGTEITSRRALSEATEFCKRKAISLQALCLACWAMVVAEQTQSLDVVFGLVLSGRDFEGAEDLMFPTMNTVAMRCILHGSVSGFLKYLEETMADIRDFQAFPLRKAQAAAKLASADIFNSLFLLQKYPEQASYPSPLLNSIDGSSAVDYPVCVEAEPTGGQLVWRIACQARLFSQDETESLIKKLDQVLRFVFESETADVLSFDGDEVSICGMLPVAVKEAPPVDGMDTAAQAPDNDEHWGETAIAIRDVLSQVSDVPAESIKSSSTLYHLGLDSISAIKVSLLLRKKAIHLKPRELITSASILEMAGQARLTDEFQQEQPQALPAWTPPSDVDVNAQLKECGLPDDTIEAVLPATPMQVCMLTAWQNNEGSVFFPEFCYRVDGNVDLAQVHDAWQSLNSQTPILRARFVATGSKELPWLQAIVKEEAILSGRVSQPLVHLSTATDDVDQTLMLRLRIHHALYDGVGLPAIMSRLCDLLNNDAGRGVQDISRWARHSIRPALKDAQASRQEFWINYLQQGARTSHSVSSSLGGKSRTSYLAESAIRDISQLRRVASQHGVGLQSLFLAAYANSITKQTTENASGRRSVIFGIYLANRTADDDSPPLVYPTLNLVPLKVELGPDEILTTVAKAIQNDIRTVSSDGRADVGLWEIFSWTGVRVDSFVNFLSLPDEQGSKPRAVALTPVRDAGASSVNNYEQSRLLAQPWLQRNAVRDAFPASVDVEASVQGQGLDIGVFGPRDRVSDESAAKMVAGIASSLQLASA</sequence>
<dbReference type="FunFam" id="3.40.50.12780:FF:000024">
    <property type="entry name" value="Nonribosomal siderophore peptide synthase SidC"/>
    <property type="match status" value="2"/>
</dbReference>
<dbReference type="CDD" id="cd05918">
    <property type="entry name" value="A_NRPS_SidN3_like"/>
    <property type="match status" value="2"/>
</dbReference>
<dbReference type="Pfam" id="PF00550">
    <property type="entry name" value="PP-binding"/>
    <property type="match status" value="6"/>
</dbReference>
<dbReference type="SUPFAM" id="SSF56801">
    <property type="entry name" value="Acetyl-CoA synthetase-like"/>
    <property type="match status" value="3"/>
</dbReference>
<keyword evidence="3" id="KW-0597">Phosphoprotein</keyword>
<protein>
    <submittedName>
        <fullName evidence="7">Siderophore peptide synthetase</fullName>
    </submittedName>
</protein>
<evidence type="ECO:0000259" key="6">
    <source>
        <dbReference type="PROSITE" id="PS50075"/>
    </source>
</evidence>
<dbReference type="SUPFAM" id="SSF52777">
    <property type="entry name" value="CoA-dependent acyltransferases"/>
    <property type="match status" value="12"/>
</dbReference>
<dbReference type="Gene3D" id="3.30.559.30">
    <property type="entry name" value="Nonribosomal peptide synthetase, condensation domain"/>
    <property type="match status" value="6"/>
</dbReference>
<dbReference type="InterPro" id="IPR020806">
    <property type="entry name" value="PKS_PP-bd"/>
</dbReference>
<evidence type="ECO:0000313" key="7">
    <source>
        <dbReference type="EMBL" id="POR38693.1"/>
    </source>
</evidence>
<comment type="similarity">
    <text evidence="5">Belongs to the NRP synthetase family.</text>
</comment>
<organism evidence="7 8">
    <name type="scientific">Tolypocladium paradoxum</name>
    <dbReference type="NCBI Taxonomy" id="94208"/>
    <lineage>
        <taxon>Eukaryota</taxon>
        <taxon>Fungi</taxon>
        <taxon>Dikarya</taxon>
        <taxon>Ascomycota</taxon>
        <taxon>Pezizomycotina</taxon>
        <taxon>Sordariomycetes</taxon>
        <taxon>Hypocreomycetidae</taxon>
        <taxon>Hypocreales</taxon>
        <taxon>Ophiocordycipitaceae</taxon>
        <taxon>Tolypocladium</taxon>
    </lineage>
</organism>
<dbReference type="PROSITE" id="PS50075">
    <property type="entry name" value="CARRIER"/>
    <property type="match status" value="4"/>
</dbReference>
<evidence type="ECO:0000256" key="2">
    <source>
        <dbReference type="ARBA" id="ARBA00022450"/>
    </source>
</evidence>
<accession>A0A2S4L8C4</accession>
<keyword evidence="8" id="KW-1185">Reference proteome</keyword>
<dbReference type="NCBIfam" id="NF003417">
    <property type="entry name" value="PRK04813.1"/>
    <property type="match status" value="3"/>
</dbReference>
<keyword evidence="2" id="KW-0596">Phosphopantetheine</keyword>
<dbReference type="Gene3D" id="3.40.50.12780">
    <property type="entry name" value="N-terminal domain of ligase-like"/>
    <property type="match status" value="3"/>
</dbReference>
<dbReference type="InterPro" id="IPR006162">
    <property type="entry name" value="Ppantetheine_attach_site"/>
</dbReference>
<dbReference type="STRING" id="94208.A0A2S4L8C4"/>
<evidence type="ECO:0000256" key="4">
    <source>
        <dbReference type="ARBA" id="ARBA00022598"/>
    </source>
</evidence>
<dbReference type="GO" id="GO:0016874">
    <property type="term" value="F:ligase activity"/>
    <property type="evidence" value="ECO:0007669"/>
    <property type="project" value="UniProtKB-KW"/>
</dbReference>
<dbReference type="FunFam" id="3.40.50.980:FF:000001">
    <property type="entry name" value="Non-ribosomal peptide synthetase"/>
    <property type="match status" value="2"/>
</dbReference>
<dbReference type="InterPro" id="IPR001242">
    <property type="entry name" value="Condensation_dom"/>
</dbReference>
<dbReference type="FunFam" id="3.30.300.30:FF:000015">
    <property type="entry name" value="Nonribosomal peptide synthase SidD"/>
    <property type="match status" value="1"/>
</dbReference>
<dbReference type="InterPro" id="IPR045851">
    <property type="entry name" value="AMP-bd_C_sf"/>
</dbReference>
<dbReference type="InterPro" id="IPR023213">
    <property type="entry name" value="CAT-like_dom_sf"/>
</dbReference>
<comment type="pathway">
    <text evidence="1">Siderophore biosynthesis.</text>
</comment>
<dbReference type="InterPro" id="IPR042099">
    <property type="entry name" value="ANL_N_sf"/>
</dbReference>
<dbReference type="GO" id="GO:0031169">
    <property type="term" value="P:ferrichrome biosynthetic process"/>
    <property type="evidence" value="ECO:0007669"/>
    <property type="project" value="UniProtKB-ARBA"/>
</dbReference>
<dbReference type="GO" id="GO:0043041">
    <property type="term" value="P:amino acid activation for nonribosomal peptide biosynthetic process"/>
    <property type="evidence" value="ECO:0007669"/>
    <property type="project" value="TreeGrafter"/>
</dbReference>
<dbReference type="Gene3D" id="1.10.1200.10">
    <property type="entry name" value="ACP-like"/>
    <property type="match status" value="4"/>
</dbReference>
<reference evidence="7 8" key="1">
    <citation type="submission" date="2018-01" db="EMBL/GenBank/DDBJ databases">
        <title>Harnessing the power of phylogenomics to disentangle the directionality and signatures of interkingdom host jumping in the parasitic fungal genus Tolypocladium.</title>
        <authorList>
            <person name="Quandt C.A."/>
            <person name="Patterson W."/>
            <person name="Spatafora J.W."/>
        </authorList>
    </citation>
    <scope>NUCLEOTIDE SEQUENCE [LARGE SCALE GENOMIC DNA]</scope>
    <source>
        <strain evidence="7 8">NRBC 100945</strain>
    </source>
</reference>
<dbReference type="EMBL" id="PKSG01000111">
    <property type="protein sequence ID" value="POR38693.1"/>
    <property type="molecule type" value="Genomic_DNA"/>
</dbReference>
<dbReference type="InterPro" id="IPR020845">
    <property type="entry name" value="AMP-binding_CS"/>
</dbReference>
<evidence type="ECO:0000256" key="5">
    <source>
        <dbReference type="ARBA" id="ARBA00029454"/>
    </source>
</evidence>
<feature type="domain" description="Carrier" evidence="6">
    <location>
        <begin position="2134"/>
        <end position="2210"/>
    </location>
</feature>
<dbReference type="SMART" id="SM00823">
    <property type="entry name" value="PKS_PP"/>
    <property type="match status" value="4"/>
</dbReference>
<dbReference type="InterPro" id="IPR036736">
    <property type="entry name" value="ACP-like_sf"/>
</dbReference>
<dbReference type="GO" id="GO:0010106">
    <property type="term" value="P:cellular response to iron ion starvation"/>
    <property type="evidence" value="ECO:0007669"/>
    <property type="project" value="UniProtKB-ARBA"/>
</dbReference>
<gene>
    <name evidence="7" type="ORF">TPAR_01108</name>
</gene>
<dbReference type="NCBIfam" id="TIGR01733">
    <property type="entry name" value="AA-adenyl-dom"/>
    <property type="match status" value="3"/>
</dbReference>
<feature type="domain" description="Carrier" evidence="6">
    <location>
        <begin position="3214"/>
        <end position="3288"/>
    </location>
</feature>
<dbReference type="OrthoDB" id="416786at2759"/>
<comment type="caution">
    <text evidence="7">The sequence shown here is derived from an EMBL/GenBank/DDBJ whole genome shotgun (WGS) entry which is preliminary data.</text>
</comment>
<dbReference type="InterPro" id="IPR009081">
    <property type="entry name" value="PP-bd_ACP"/>
</dbReference>
<dbReference type="GO" id="GO:0005737">
    <property type="term" value="C:cytoplasm"/>
    <property type="evidence" value="ECO:0007669"/>
    <property type="project" value="TreeGrafter"/>
</dbReference>
<dbReference type="PANTHER" id="PTHR45527:SF1">
    <property type="entry name" value="FATTY ACID SYNTHASE"/>
    <property type="match status" value="1"/>
</dbReference>
<dbReference type="Gene3D" id="3.30.300.30">
    <property type="match status" value="3"/>
</dbReference>
<feature type="domain" description="Carrier" evidence="6">
    <location>
        <begin position="1586"/>
        <end position="1663"/>
    </location>
</feature>
<dbReference type="PROSITE" id="PS00455">
    <property type="entry name" value="AMP_BINDING"/>
    <property type="match status" value="2"/>
</dbReference>
<dbReference type="CDD" id="cd19542">
    <property type="entry name" value="CT_NRPS-like"/>
    <property type="match status" value="1"/>
</dbReference>
<evidence type="ECO:0000313" key="8">
    <source>
        <dbReference type="Proteomes" id="UP000237481"/>
    </source>
</evidence>
<dbReference type="Gene3D" id="3.30.559.10">
    <property type="entry name" value="Chloramphenicol acetyltransferase-like domain"/>
    <property type="match status" value="6"/>
</dbReference>
<dbReference type="Pfam" id="PF00668">
    <property type="entry name" value="Condensation"/>
    <property type="match status" value="6"/>
</dbReference>
<name>A0A2S4L8C4_9HYPO</name>
<dbReference type="PROSITE" id="PS00012">
    <property type="entry name" value="PHOSPHOPANTETHEINE"/>
    <property type="match status" value="5"/>
</dbReference>
<dbReference type="FunFam" id="3.30.300.30:FF:000033">
    <property type="entry name" value="Nonribosomal siderophore peptide synthase SidC"/>
    <property type="match status" value="1"/>
</dbReference>
<feature type="domain" description="Carrier" evidence="6">
    <location>
        <begin position="3762"/>
        <end position="3838"/>
    </location>
</feature>
<dbReference type="GO" id="GO:0031177">
    <property type="term" value="F:phosphopantetheine binding"/>
    <property type="evidence" value="ECO:0007669"/>
    <property type="project" value="InterPro"/>
</dbReference>
<dbReference type="Proteomes" id="UP000237481">
    <property type="component" value="Unassembled WGS sequence"/>
</dbReference>
<dbReference type="InterPro" id="IPR010071">
    <property type="entry name" value="AA_adenyl_dom"/>
</dbReference>
<dbReference type="InterPro" id="IPR000873">
    <property type="entry name" value="AMP-dep_synth/lig_dom"/>
</dbReference>
<evidence type="ECO:0000256" key="1">
    <source>
        <dbReference type="ARBA" id="ARBA00004924"/>
    </source>
</evidence>
<proteinExistence type="inferred from homology"/>
<dbReference type="SUPFAM" id="SSF47336">
    <property type="entry name" value="ACP-like"/>
    <property type="match status" value="5"/>
</dbReference>